<protein>
    <recommendedName>
        <fullName evidence="4">DUF4367 domain-containing protein</fullName>
    </recommendedName>
</protein>
<evidence type="ECO:0000256" key="1">
    <source>
        <dbReference type="SAM" id="Phobius"/>
    </source>
</evidence>
<dbReference type="AlphaFoldDB" id="C0G0A1"/>
<dbReference type="EMBL" id="ACFY01000177">
    <property type="protein sequence ID" value="EEG91726.1"/>
    <property type="molecule type" value="Genomic_DNA"/>
</dbReference>
<evidence type="ECO:0000313" key="3">
    <source>
        <dbReference type="Proteomes" id="UP000003561"/>
    </source>
</evidence>
<keyword evidence="1" id="KW-1133">Transmembrane helix</keyword>
<organism evidence="2 3">
    <name type="scientific">Roseburia inulinivorans DSM 16841</name>
    <dbReference type="NCBI Taxonomy" id="622312"/>
    <lineage>
        <taxon>Bacteria</taxon>
        <taxon>Bacillati</taxon>
        <taxon>Bacillota</taxon>
        <taxon>Clostridia</taxon>
        <taxon>Lachnospirales</taxon>
        <taxon>Lachnospiraceae</taxon>
        <taxon>Roseburia</taxon>
    </lineage>
</organism>
<comment type="caution">
    <text evidence="2">The sequence shown here is derived from an EMBL/GenBank/DDBJ whole genome shotgun (WGS) entry which is preliminary data.</text>
</comment>
<evidence type="ECO:0000313" key="2">
    <source>
        <dbReference type="EMBL" id="EEG91726.1"/>
    </source>
</evidence>
<accession>C0G0A1</accession>
<keyword evidence="1" id="KW-0472">Membrane</keyword>
<name>C0G0A1_9FIRM</name>
<keyword evidence="1" id="KW-0812">Transmembrane</keyword>
<feature type="transmembrane region" description="Helical" evidence="1">
    <location>
        <begin position="39"/>
        <end position="61"/>
    </location>
</feature>
<reference evidence="2 3" key="2">
    <citation type="submission" date="2009-03" db="EMBL/GenBank/DDBJ databases">
        <title>Draft genome sequence of Roseburia inulinivorans (DSM 16841).</title>
        <authorList>
            <person name="Sudarsanam P."/>
            <person name="Ley R."/>
            <person name="Guruge J."/>
            <person name="Turnbaugh P.J."/>
            <person name="Mahowald M."/>
            <person name="Liep D."/>
            <person name="Gordon J."/>
        </authorList>
    </citation>
    <scope>NUCLEOTIDE SEQUENCE [LARGE SCALE GENOMIC DNA]</scope>
    <source>
        <strain evidence="2 3">DSM 16841</strain>
    </source>
</reference>
<dbReference type="Proteomes" id="UP000003561">
    <property type="component" value="Unassembled WGS sequence"/>
</dbReference>
<reference evidence="2 3" key="1">
    <citation type="submission" date="2009-02" db="EMBL/GenBank/DDBJ databases">
        <authorList>
            <person name="Fulton L."/>
            <person name="Clifton S."/>
            <person name="Fulton B."/>
            <person name="Xu J."/>
            <person name="Minx P."/>
            <person name="Pepin K.H."/>
            <person name="Johnson M."/>
            <person name="Bhonagiri V."/>
            <person name="Nash W.E."/>
            <person name="Mardis E.R."/>
            <person name="Wilson R.K."/>
        </authorList>
    </citation>
    <scope>NUCLEOTIDE SEQUENCE [LARGE SCALE GENOMIC DNA]</scope>
    <source>
        <strain evidence="2 3">DSM 16841</strain>
    </source>
</reference>
<sequence length="296" mass="33038">MHYEKDGLDRCDRKNRSSLCKRSGTVEQSSTEKRNLKHFTAMAACVCILLAGAVVSFDLWVQNKDTGAETESAVAEGMNEGASAPNEGNETAVAKAEEEQTESVESESFADTDEQITINEVSELTTIAIDVGNGQEERMSAEELEQYYGVTVFPKNLPENLVAYAEEHDTDTAYVQSSIQPLDGEKEKNQTTAERSIYYNKDHQVVDDNNTFLYESEDGNRSLEIGVRTMESGIITEFEDDDLKTSVINNREVTIARLAAEDECYLAIFTKEGVTFTIQTKNLTEEELLMVLRELC</sequence>
<evidence type="ECO:0008006" key="4">
    <source>
        <dbReference type="Google" id="ProtNLM"/>
    </source>
</evidence>
<gene>
    <name evidence="2" type="ORF">ROSEINA2194_04450</name>
</gene>
<proteinExistence type="predicted"/>